<keyword evidence="2 13" id="KW-0547">Nucleotide-binding</keyword>
<dbReference type="PANTHER" id="PTHR11070:SF48">
    <property type="entry name" value="ATP-DEPENDENT HELICASE_NUCLEASE SUBUNIT A"/>
    <property type="match status" value="1"/>
</dbReference>
<keyword evidence="18" id="KW-1185">Reference proteome</keyword>
<protein>
    <recommendedName>
        <fullName evidence="13">ATP-dependent helicase/nuclease subunit A</fullName>
        <ecNumber evidence="13">3.1.-.-</ecNumber>
        <ecNumber evidence="13">5.6.2.4</ecNumber>
    </recommendedName>
    <alternativeName>
        <fullName evidence="13">ATP-dependent helicase/nuclease AddA</fullName>
    </alternativeName>
    <alternativeName>
        <fullName evidence="13">DNA 3'-5' helicase AddA</fullName>
    </alternativeName>
</protein>
<dbReference type="Gene3D" id="3.90.320.10">
    <property type="match status" value="1"/>
</dbReference>
<dbReference type="PROSITE" id="PS51198">
    <property type="entry name" value="UVRD_HELICASE_ATP_BIND"/>
    <property type="match status" value="1"/>
</dbReference>
<feature type="binding site" evidence="14">
    <location>
        <begin position="33"/>
        <end position="40"/>
    </location>
    <ligand>
        <name>ATP</name>
        <dbReference type="ChEBI" id="CHEBI:30616"/>
    </ligand>
</feature>
<keyword evidence="9 13" id="KW-0234">DNA repair</keyword>
<evidence type="ECO:0000313" key="17">
    <source>
        <dbReference type="EMBL" id="MTT30533.1"/>
    </source>
</evidence>
<proteinExistence type="inferred from homology"/>
<dbReference type="EC" id="3.1.-.-" evidence="13"/>
<sequence>MNNTSIVKPTNSQWTDEQWQAITEHGQDILVAAAAGSGKTAVLVERIIKKMTDAENPVNVDQLLIVTFTNAAAAEMRSRISQAIDEALLKDPSSLFLRRQQALLGKASIMTCHAFCMSVIKKYYYMLDLDPNFRLLDQTEAALIKDDILNDLFEDYYANGQDNGFFDLVDRYSGDRNDAYIQDLILKLHDFSRSHPWPNKWLNEMAASYHVQAGTQVDSFSFTPDLIKIVKHKLIGMMKRLGQADELIQSPGGPAPYGETIQADRVMIDQLMTHINESWEDIYQAFQSVSFTKLKSCRDKTIDDDLKDQVKTIREQVKKELTTLKNEWFSRSPESFLNDMKEMAPSVELLVKLIQDFDDRYQSIKRERGVADFSDLEHDCLKILRSAESEPGKEIPSVVAEQFRSLFNEVLVDEYQDTNLVQETIIKLVSGGASEQGHLFMVGDVKQSIYRFRLAEPGLFINKYKQYSGQKENPNGLKIDLSRNFRSRQNILTSTNFIFRQIMNEEVGDVDYDDAAELKFGAKDYPEGDEPTELILIDREHGDEELEDDDQINEISATELEGYQIAKKIKQMIDRGYPIYDRKKKTSRPIQYRDIVILMRSTHKSAPLMLDILKEAGIPAYAELSTGYFDATEILVMLSVLQIIDNPYQDIPLVSVLRSPIVGLNGDELTTLRLHEKDNLHYYEAVKKYAEEENTELAQKMRTFLNQLGSWRSMSKAHAVSELIWQIYRDTGYYDFVAGFIGGSERQAYLRALYDRARVYEKTSFRGLFRFLKFIERMRDRGDDLGAAKALSEQEDVVRIMTIHKSKGLEFPVVFVAGLTKRFNMQDLNQRALLHKQLGFGTRYIDPVKRISLPTLPFIAIKQKLAEEMLAEEMRILYVALTRAKEKLILVSALKDVEKTINSWKEALFEKEWILPTHIRNKAKTYLDWIGPAIMRHQDASVFHDIVGEDVLKTAISLDPSIWDIKIVLASTIDAHPIQAIDHVRLNKVRQGESVSVSNEWKQAVEERLNWVYPYQHSEKAMAKQTVTEIKTQQTYFSEGAADHLLDPSDKGISVDRPRFMQQGKLSATEKGTALHVMMQHMDLAINLTPETIKMQGKRLVEKEILTIEQEESLDYLAIAKFFTSPIGLKVLHAQNVVRECAFSYILDAKEVYPGWNDDCEEGVIVQGVVDCIIIDDDGMTLLDYKTDKITSRYPTETEAKAELIKRYKLQLNLYKKAIEKIWKRKVNRMGLYAFDGGYFVEIEEGEKP</sequence>
<dbReference type="NCBIfam" id="TIGR02785">
    <property type="entry name" value="addA_Gpos"/>
    <property type="match status" value="1"/>
</dbReference>
<evidence type="ECO:0000256" key="7">
    <source>
        <dbReference type="ARBA" id="ARBA00022840"/>
    </source>
</evidence>
<dbReference type="HAMAP" id="MF_01451">
    <property type="entry name" value="AddA"/>
    <property type="match status" value="1"/>
</dbReference>
<evidence type="ECO:0000256" key="14">
    <source>
        <dbReference type="PROSITE-ProRule" id="PRU00560"/>
    </source>
</evidence>
<evidence type="ECO:0000256" key="6">
    <source>
        <dbReference type="ARBA" id="ARBA00022839"/>
    </source>
</evidence>
<evidence type="ECO:0000259" key="16">
    <source>
        <dbReference type="PROSITE" id="PS51217"/>
    </source>
</evidence>
<dbReference type="OrthoDB" id="9810135at2"/>
<dbReference type="InterPro" id="IPR038726">
    <property type="entry name" value="PDDEXK_AddAB-type"/>
</dbReference>
<comment type="catalytic activity">
    <reaction evidence="11 13">
        <text>Couples ATP hydrolysis with the unwinding of duplex DNA by translocating in the 3'-5' direction.</text>
        <dbReference type="EC" id="5.6.2.4"/>
    </reaction>
</comment>
<organism evidence="17 18">
    <name type="scientific">Terrilactibacillus tamarindi</name>
    <dbReference type="NCBI Taxonomy" id="2599694"/>
    <lineage>
        <taxon>Bacteria</taxon>
        <taxon>Bacillati</taxon>
        <taxon>Bacillota</taxon>
        <taxon>Bacilli</taxon>
        <taxon>Bacillales</taxon>
        <taxon>Bacillaceae</taxon>
        <taxon>Terrilactibacillus</taxon>
    </lineage>
</organism>
<evidence type="ECO:0000256" key="1">
    <source>
        <dbReference type="ARBA" id="ARBA00022722"/>
    </source>
</evidence>
<evidence type="ECO:0000256" key="3">
    <source>
        <dbReference type="ARBA" id="ARBA00022763"/>
    </source>
</evidence>
<keyword evidence="1 13" id="KW-0540">Nuclease</keyword>
<dbReference type="GO" id="GO:0005524">
    <property type="term" value="F:ATP binding"/>
    <property type="evidence" value="ECO:0007669"/>
    <property type="project" value="UniProtKB-UniRule"/>
</dbReference>
<dbReference type="EMBL" id="WNHB01000001">
    <property type="protein sequence ID" value="MTT30533.1"/>
    <property type="molecule type" value="Genomic_DNA"/>
</dbReference>
<evidence type="ECO:0000256" key="11">
    <source>
        <dbReference type="ARBA" id="ARBA00034617"/>
    </source>
</evidence>
<feature type="domain" description="UvrD-like helicase ATP-binding" evidence="15">
    <location>
        <begin position="12"/>
        <end position="488"/>
    </location>
</feature>
<dbReference type="Gene3D" id="1.10.274.50">
    <property type="match status" value="1"/>
</dbReference>
<dbReference type="InterPro" id="IPR027417">
    <property type="entry name" value="P-loop_NTPase"/>
</dbReference>
<keyword evidence="4 13" id="KW-0378">Hydrolase</keyword>
<dbReference type="GO" id="GO:0003690">
    <property type="term" value="F:double-stranded DNA binding"/>
    <property type="evidence" value="ECO:0007669"/>
    <property type="project" value="UniProtKB-UniRule"/>
</dbReference>
<dbReference type="GO" id="GO:0033202">
    <property type="term" value="C:DNA helicase complex"/>
    <property type="evidence" value="ECO:0007669"/>
    <property type="project" value="TreeGrafter"/>
</dbReference>
<comment type="similarity">
    <text evidence="13">Belongs to the helicase family. AddA subfamily.</text>
</comment>
<evidence type="ECO:0000256" key="12">
    <source>
        <dbReference type="ARBA" id="ARBA00048988"/>
    </source>
</evidence>
<dbReference type="Gene3D" id="3.40.50.300">
    <property type="entry name" value="P-loop containing nucleotide triphosphate hydrolases"/>
    <property type="match status" value="4"/>
</dbReference>
<comment type="cofactor">
    <cofactor evidence="13">
        <name>Mg(2+)</name>
        <dbReference type="ChEBI" id="CHEBI:18420"/>
    </cofactor>
</comment>
<dbReference type="GO" id="GO:0008408">
    <property type="term" value="F:3'-5' exonuclease activity"/>
    <property type="evidence" value="ECO:0007669"/>
    <property type="project" value="UniProtKB-UniRule"/>
</dbReference>
<dbReference type="Pfam" id="PF13361">
    <property type="entry name" value="UvrD_C"/>
    <property type="match status" value="1"/>
</dbReference>
<dbReference type="SUPFAM" id="SSF52980">
    <property type="entry name" value="Restriction endonuclease-like"/>
    <property type="match status" value="1"/>
</dbReference>
<comment type="function">
    <text evidence="13">The heterodimer acts as both an ATP-dependent DNA helicase and an ATP-dependent, dual-direction single-stranded exonuclease. Recognizes the chi site generating a DNA molecule suitable for the initiation of homologous recombination. The AddA nuclease domain is required for chi fragment generation; this subunit has the helicase and 3' -&gt; 5' nuclease activities.</text>
</comment>
<dbReference type="InterPro" id="IPR014016">
    <property type="entry name" value="UvrD-like_ATP-bd"/>
</dbReference>
<evidence type="ECO:0000256" key="9">
    <source>
        <dbReference type="ARBA" id="ARBA00023204"/>
    </source>
</evidence>
<dbReference type="GO" id="GO:0005829">
    <property type="term" value="C:cytosol"/>
    <property type="evidence" value="ECO:0007669"/>
    <property type="project" value="TreeGrafter"/>
</dbReference>
<dbReference type="AlphaFoldDB" id="A0A6N8CN62"/>
<dbReference type="FunFam" id="3.40.50.300:FF:001236">
    <property type="entry name" value="ATP-dependent helicase/nuclease subunit A"/>
    <property type="match status" value="1"/>
</dbReference>
<evidence type="ECO:0000313" key="18">
    <source>
        <dbReference type="Proteomes" id="UP000440978"/>
    </source>
</evidence>
<gene>
    <name evidence="13 17" type="primary">addA</name>
    <name evidence="17" type="ORF">GMB86_00705</name>
</gene>
<comment type="catalytic activity">
    <reaction evidence="12 13">
        <text>ATP + H2O = ADP + phosphate + H(+)</text>
        <dbReference type="Rhea" id="RHEA:13065"/>
        <dbReference type="ChEBI" id="CHEBI:15377"/>
        <dbReference type="ChEBI" id="CHEBI:15378"/>
        <dbReference type="ChEBI" id="CHEBI:30616"/>
        <dbReference type="ChEBI" id="CHEBI:43474"/>
        <dbReference type="ChEBI" id="CHEBI:456216"/>
        <dbReference type="EC" id="5.6.2.4"/>
    </reaction>
</comment>
<dbReference type="PROSITE" id="PS51217">
    <property type="entry name" value="UVRD_HELICASE_CTER"/>
    <property type="match status" value="1"/>
</dbReference>
<dbReference type="InterPro" id="IPR014017">
    <property type="entry name" value="DNA_helicase_UvrD-like_C"/>
</dbReference>
<dbReference type="RefSeq" id="WP_155215795.1">
    <property type="nucleotide sequence ID" value="NZ_WNHB01000001.1"/>
</dbReference>
<dbReference type="Pfam" id="PF12705">
    <property type="entry name" value="PDDEXK_1"/>
    <property type="match status" value="1"/>
</dbReference>
<dbReference type="Proteomes" id="UP000440978">
    <property type="component" value="Unassembled WGS sequence"/>
</dbReference>
<keyword evidence="5 13" id="KW-0347">Helicase</keyword>
<dbReference type="Pfam" id="PF00580">
    <property type="entry name" value="UvrD-helicase"/>
    <property type="match status" value="2"/>
</dbReference>
<dbReference type="InterPro" id="IPR014152">
    <property type="entry name" value="AddA"/>
</dbReference>
<evidence type="ECO:0000256" key="8">
    <source>
        <dbReference type="ARBA" id="ARBA00023125"/>
    </source>
</evidence>
<dbReference type="EC" id="5.6.2.4" evidence="13"/>
<evidence type="ECO:0000256" key="4">
    <source>
        <dbReference type="ARBA" id="ARBA00022801"/>
    </source>
</evidence>
<keyword evidence="3 13" id="KW-0227">DNA damage</keyword>
<name>A0A6N8CN62_9BACI</name>
<evidence type="ECO:0000256" key="5">
    <source>
        <dbReference type="ARBA" id="ARBA00022806"/>
    </source>
</evidence>
<comment type="caution">
    <text evidence="17">The sequence shown here is derived from an EMBL/GenBank/DDBJ whole genome shotgun (WGS) entry which is preliminary data.</text>
</comment>
<dbReference type="CDD" id="cd18807">
    <property type="entry name" value="SF1_C_UvrD"/>
    <property type="match status" value="1"/>
</dbReference>
<feature type="domain" description="UvrD-like helicase C-terminal" evidence="16">
    <location>
        <begin position="516"/>
        <end position="808"/>
    </location>
</feature>
<comment type="subunit">
    <text evidence="13">Heterodimer of AddA and AddB/RexB.</text>
</comment>
<reference evidence="17 18" key="1">
    <citation type="submission" date="2019-11" db="EMBL/GenBank/DDBJ databases">
        <title>Terrilactibacillus tamarindus sp. nov. BCM23-1 isolated from bark of Tamarindus indica.</title>
        <authorList>
            <person name="Kingkaew E."/>
            <person name="Tanasupawat S."/>
        </authorList>
    </citation>
    <scope>NUCLEOTIDE SEQUENCE [LARGE SCALE GENOMIC DNA]</scope>
    <source>
        <strain evidence="17 18">BCM23-1</strain>
    </source>
</reference>
<accession>A0A6N8CN62</accession>
<evidence type="ECO:0000259" key="15">
    <source>
        <dbReference type="PROSITE" id="PS51198"/>
    </source>
</evidence>
<keyword evidence="6 13" id="KW-0269">Exonuclease</keyword>
<dbReference type="GO" id="GO:0000724">
    <property type="term" value="P:double-strand break repair via homologous recombination"/>
    <property type="evidence" value="ECO:0007669"/>
    <property type="project" value="UniProtKB-UniRule"/>
</dbReference>
<dbReference type="CDD" id="cd17932">
    <property type="entry name" value="DEXQc_UvrD"/>
    <property type="match status" value="1"/>
</dbReference>
<evidence type="ECO:0000256" key="2">
    <source>
        <dbReference type="ARBA" id="ARBA00022741"/>
    </source>
</evidence>
<keyword evidence="7 13" id="KW-0067">ATP-binding</keyword>
<dbReference type="SUPFAM" id="SSF52540">
    <property type="entry name" value="P-loop containing nucleoside triphosphate hydrolases"/>
    <property type="match status" value="1"/>
</dbReference>
<dbReference type="InterPro" id="IPR011335">
    <property type="entry name" value="Restrct_endonuc-II-like"/>
</dbReference>
<evidence type="ECO:0000256" key="13">
    <source>
        <dbReference type="HAMAP-Rule" id="MF_01451"/>
    </source>
</evidence>
<keyword evidence="10 13" id="KW-0413">Isomerase</keyword>
<dbReference type="GO" id="GO:0043138">
    <property type="term" value="F:3'-5' DNA helicase activity"/>
    <property type="evidence" value="ECO:0007669"/>
    <property type="project" value="UniProtKB-UniRule"/>
</dbReference>
<dbReference type="InterPro" id="IPR000212">
    <property type="entry name" value="DNA_helicase_UvrD/REP"/>
</dbReference>
<keyword evidence="8 13" id="KW-0238">DNA-binding</keyword>
<evidence type="ECO:0000256" key="10">
    <source>
        <dbReference type="ARBA" id="ARBA00023235"/>
    </source>
</evidence>
<dbReference type="InterPro" id="IPR011604">
    <property type="entry name" value="PDDEXK-like_dom_sf"/>
</dbReference>
<dbReference type="PANTHER" id="PTHR11070">
    <property type="entry name" value="UVRD / RECB / PCRA DNA HELICASE FAMILY MEMBER"/>
    <property type="match status" value="1"/>
</dbReference>